<evidence type="ECO:0000256" key="1">
    <source>
        <dbReference type="ARBA" id="ARBA00004141"/>
    </source>
</evidence>
<keyword evidence="6 8" id="KW-0472">Membrane</keyword>
<evidence type="ECO:0000256" key="7">
    <source>
        <dbReference type="SAM" id="MobiDB-lite"/>
    </source>
</evidence>
<dbReference type="InterPro" id="IPR003864">
    <property type="entry name" value="CSC1/OSCA1-like_7TM"/>
</dbReference>
<feature type="region of interest" description="Disordered" evidence="7">
    <location>
        <begin position="1028"/>
        <end position="1062"/>
    </location>
</feature>
<organism evidence="12 13">
    <name type="scientific">Smittium simulii</name>
    <dbReference type="NCBI Taxonomy" id="133385"/>
    <lineage>
        <taxon>Eukaryota</taxon>
        <taxon>Fungi</taxon>
        <taxon>Fungi incertae sedis</taxon>
        <taxon>Zoopagomycota</taxon>
        <taxon>Kickxellomycotina</taxon>
        <taxon>Harpellomycetes</taxon>
        <taxon>Harpellales</taxon>
        <taxon>Legeriomycetaceae</taxon>
        <taxon>Smittium</taxon>
    </lineage>
</organism>
<feature type="region of interest" description="Disordered" evidence="7">
    <location>
        <begin position="966"/>
        <end position="990"/>
    </location>
</feature>
<evidence type="ECO:0000256" key="6">
    <source>
        <dbReference type="ARBA" id="ARBA00023136"/>
    </source>
</evidence>
<evidence type="ECO:0000256" key="3">
    <source>
        <dbReference type="ARBA" id="ARBA00022448"/>
    </source>
</evidence>
<accession>A0A2T9YXF1</accession>
<dbReference type="PANTHER" id="PTHR13018:SF5">
    <property type="entry name" value="RE44586P"/>
    <property type="match status" value="1"/>
</dbReference>
<feature type="transmembrane region" description="Helical" evidence="8">
    <location>
        <begin position="454"/>
        <end position="475"/>
    </location>
</feature>
<feature type="transmembrane region" description="Helical" evidence="8">
    <location>
        <begin position="91"/>
        <end position="110"/>
    </location>
</feature>
<dbReference type="OrthoDB" id="2150324at2759"/>
<evidence type="ECO:0000256" key="2">
    <source>
        <dbReference type="ARBA" id="ARBA00007779"/>
    </source>
</evidence>
<dbReference type="AlphaFoldDB" id="A0A2T9YXF1"/>
<feature type="transmembrane region" description="Helical" evidence="8">
    <location>
        <begin position="549"/>
        <end position="570"/>
    </location>
</feature>
<feature type="compositionally biased region" description="Polar residues" evidence="7">
    <location>
        <begin position="1039"/>
        <end position="1057"/>
    </location>
</feature>
<comment type="caution">
    <text evidence="12">The sequence shown here is derived from an EMBL/GenBank/DDBJ whole genome shotgun (WGS) entry which is preliminary data.</text>
</comment>
<dbReference type="Pfam" id="PF13967">
    <property type="entry name" value="RSN1_TM"/>
    <property type="match status" value="1"/>
</dbReference>
<feature type="transmembrane region" description="Helical" evidence="8">
    <location>
        <begin position="609"/>
        <end position="630"/>
    </location>
</feature>
<keyword evidence="13" id="KW-1185">Reference proteome</keyword>
<feature type="transmembrane region" description="Helical" evidence="8">
    <location>
        <begin position="141"/>
        <end position="159"/>
    </location>
</feature>
<dbReference type="Proteomes" id="UP000245383">
    <property type="component" value="Unassembled WGS sequence"/>
</dbReference>
<evidence type="ECO:0000259" key="9">
    <source>
        <dbReference type="Pfam" id="PF02714"/>
    </source>
</evidence>
<feature type="transmembrane region" description="Helical" evidence="8">
    <location>
        <begin position="503"/>
        <end position="529"/>
    </location>
</feature>
<gene>
    <name evidence="12" type="ORF">BB561_000849</name>
</gene>
<evidence type="ECO:0000256" key="4">
    <source>
        <dbReference type="ARBA" id="ARBA00022692"/>
    </source>
</evidence>
<feature type="transmembrane region" description="Helical" evidence="8">
    <location>
        <begin position="409"/>
        <end position="430"/>
    </location>
</feature>
<dbReference type="InterPro" id="IPR045122">
    <property type="entry name" value="Csc1-like"/>
</dbReference>
<evidence type="ECO:0008006" key="14">
    <source>
        <dbReference type="Google" id="ProtNLM"/>
    </source>
</evidence>
<sequence length="1101" mass="127933">MPDDDDDVINAIFTDKKNLNVYSISIKDFLTQTIIILYKELKKSKSTLTLPTLSKHPFKWFLVIFNLDISSYIELVGIDGYLFLRFIRVCFIQIAFMAFFGTVLFFPYNYLNGDNSDAKSIGRFYVLYLSFYHINTSTKQYLHIIFAYIYSIFFFYLMYRELNVYVSLAQEYYASPEFQNNIASRTVIITQIPEQLQANVSLAKYVKSIHSDIIPEKTNLIREMGDIPDLIAEHTKLTMKLETILQTYLINAAKNRNYPRPKATIKGSNVDSIDYYSKQINKLSIAIKIAREKINVFKPTNVGFSSFISPILAYSLVHYFRKNQKAKVAKNIIIQNAPNPEDINWDNARLRPQSRIIRLWVSRAITVVFCFVSLFPISALAFLLDVDNISSIFPSTRNFFYTHKIYTNLFKYILLPIIYVLFYMYVTYIFRRIGKYQGILTYTSTERGVFKKMYFFYIVTSILAFTLAGTIIAMARQKDKIDKIILNLPTTLIEQINNKDVFWISYILIKSLTINFELVQPMSLFVIFFKKNSKNLTPRQLSKVIEAPLFDYAPTYALFLWIYTLCVIYAVYSPFILPYGLLFFSLASIIFKYNLLYVYKLGTNTAGKMFKTAINFLFISMILFQLYFWYMVKVRMSMFSRSIIIHKYALPLPFITLAVFIALNCWSTIKSKYSINQELNDPLVGLESFTVPKPFSRPASAISKSNQSFELSDEFLHPVLKNRLIYPILDPQLEGLVDILLPNLYSDLGLSTNPTQKDINNSYADLSKTYYENSIYSSSHYDLKLNDRVLSPIPNTISQNQYKNEFRDANLGYSNLMTSEYRSAQDHDTMDLIKPESRPNDQYSRYNTSSNYENIEMNAVGDGSFAQKAQTQPYNEPIRSVGYNQGYNQPYIRSASPLQSRPITPTTNTLNEPNRRLPNVSQNNNHTFEQNTNLRAIPPLSLSYNNNRSEPEALQPSGVHPYRTHNNTENFYRNDNYALPNSPHGQEAEYHNSNYNHYRNENNDPNYSFYSTRDKNYQEMNEYNQNQNYTSGYREPANYNENSGYSNVEQSHNNNAYNQSQNFSLNSSNQYFIASDSSQNALHRDEKGETNNKTKKLGRKK</sequence>
<dbReference type="GO" id="GO:0005227">
    <property type="term" value="F:calcium-activated cation channel activity"/>
    <property type="evidence" value="ECO:0007669"/>
    <property type="project" value="InterPro"/>
</dbReference>
<keyword evidence="4 8" id="KW-0812">Transmembrane</keyword>
<comment type="subcellular location">
    <subcellularLocation>
        <location evidence="1">Membrane</location>
        <topology evidence="1">Multi-pass membrane protein</topology>
    </subcellularLocation>
</comment>
<feature type="domain" description="CSC1/OSCA1-like N-terminal transmembrane" evidence="10">
    <location>
        <begin position="43"/>
        <end position="161"/>
    </location>
</feature>
<evidence type="ECO:0000313" key="13">
    <source>
        <dbReference type="Proteomes" id="UP000245383"/>
    </source>
</evidence>
<evidence type="ECO:0000259" key="10">
    <source>
        <dbReference type="Pfam" id="PF13967"/>
    </source>
</evidence>
<feature type="transmembrane region" description="Helical" evidence="8">
    <location>
        <begin position="576"/>
        <end position="597"/>
    </location>
</feature>
<dbReference type="Pfam" id="PF14703">
    <property type="entry name" value="PHM7_cyt"/>
    <property type="match status" value="1"/>
</dbReference>
<evidence type="ECO:0000313" key="12">
    <source>
        <dbReference type="EMBL" id="PVU97021.1"/>
    </source>
</evidence>
<dbReference type="InterPro" id="IPR032880">
    <property type="entry name" value="CSC1/OSCA1-like_N"/>
</dbReference>
<dbReference type="InterPro" id="IPR027815">
    <property type="entry name" value="CSC1/OSCA1-like_cyt"/>
</dbReference>
<proteinExistence type="inferred from homology"/>
<dbReference type="PANTHER" id="PTHR13018">
    <property type="entry name" value="PROBABLE MEMBRANE PROTEIN DUF221-RELATED"/>
    <property type="match status" value="1"/>
</dbReference>
<feature type="transmembrane region" description="Helical" evidence="8">
    <location>
        <begin position="650"/>
        <end position="669"/>
    </location>
</feature>
<dbReference type="EMBL" id="MBFR01000020">
    <property type="protein sequence ID" value="PVU97021.1"/>
    <property type="molecule type" value="Genomic_DNA"/>
</dbReference>
<keyword evidence="5 8" id="KW-1133">Transmembrane helix</keyword>
<feature type="transmembrane region" description="Helical" evidence="8">
    <location>
        <begin position="60"/>
        <end position="84"/>
    </location>
</feature>
<evidence type="ECO:0000256" key="5">
    <source>
        <dbReference type="ARBA" id="ARBA00022989"/>
    </source>
</evidence>
<keyword evidence="3" id="KW-0813">Transport</keyword>
<feature type="region of interest" description="Disordered" evidence="7">
    <location>
        <begin position="896"/>
        <end position="923"/>
    </location>
</feature>
<feature type="transmembrane region" description="Helical" evidence="8">
    <location>
        <begin position="360"/>
        <end position="384"/>
    </location>
</feature>
<evidence type="ECO:0000259" key="11">
    <source>
        <dbReference type="Pfam" id="PF14703"/>
    </source>
</evidence>
<feature type="domain" description="CSC1/OSCA1-like cytosolic" evidence="11">
    <location>
        <begin position="184"/>
        <end position="347"/>
    </location>
</feature>
<feature type="compositionally biased region" description="Basic and acidic residues" evidence="7">
    <location>
        <begin position="1082"/>
        <end position="1092"/>
    </location>
</feature>
<comment type="similarity">
    <text evidence="2">Belongs to the CSC1 (TC 1.A.17) family.</text>
</comment>
<protein>
    <recommendedName>
        <fullName evidence="14">CSC1/OSCA1-like 7TM region domain-containing protein</fullName>
    </recommendedName>
</protein>
<name>A0A2T9YXF1_9FUNG</name>
<feature type="compositionally biased region" description="Polar residues" evidence="7">
    <location>
        <begin position="896"/>
        <end position="912"/>
    </location>
</feature>
<dbReference type="Pfam" id="PF02714">
    <property type="entry name" value="RSN1_7TM"/>
    <property type="match status" value="1"/>
</dbReference>
<feature type="region of interest" description="Disordered" evidence="7">
    <location>
        <begin position="1076"/>
        <end position="1101"/>
    </location>
</feature>
<feature type="domain" description="CSC1/OSCA1-like 7TM region" evidence="9">
    <location>
        <begin position="360"/>
        <end position="627"/>
    </location>
</feature>
<reference evidence="12 13" key="1">
    <citation type="journal article" date="2018" name="MBio">
        <title>Comparative Genomics Reveals the Core Gene Toolbox for the Fungus-Insect Symbiosis.</title>
        <authorList>
            <person name="Wang Y."/>
            <person name="Stata M."/>
            <person name="Wang W."/>
            <person name="Stajich J.E."/>
            <person name="White M.M."/>
            <person name="Moncalvo J.M."/>
        </authorList>
    </citation>
    <scope>NUCLEOTIDE SEQUENCE [LARGE SCALE GENOMIC DNA]</scope>
    <source>
        <strain evidence="12 13">SWE-8-4</strain>
    </source>
</reference>
<evidence type="ECO:0000256" key="8">
    <source>
        <dbReference type="SAM" id="Phobius"/>
    </source>
</evidence>
<dbReference type="GO" id="GO:0005886">
    <property type="term" value="C:plasma membrane"/>
    <property type="evidence" value="ECO:0007669"/>
    <property type="project" value="TreeGrafter"/>
</dbReference>